<dbReference type="EMBL" id="JAUEPT010000054">
    <property type="protein sequence ID" value="KAK0436571.1"/>
    <property type="molecule type" value="Genomic_DNA"/>
</dbReference>
<organism evidence="1 2">
    <name type="scientific">Armillaria borealis</name>
    <dbReference type="NCBI Taxonomy" id="47425"/>
    <lineage>
        <taxon>Eukaryota</taxon>
        <taxon>Fungi</taxon>
        <taxon>Dikarya</taxon>
        <taxon>Basidiomycota</taxon>
        <taxon>Agaricomycotina</taxon>
        <taxon>Agaricomycetes</taxon>
        <taxon>Agaricomycetidae</taxon>
        <taxon>Agaricales</taxon>
        <taxon>Marasmiineae</taxon>
        <taxon>Physalacriaceae</taxon>
        <taxon>Armillaria</taxon>
    </lineage>
</organism>
<evidence type="ECO:0000313" key="2">
    <source>
        <dbReference type="Proteomes" id="UP001175226"/>
    </source>
</evidence>
<keyword evidence="2" id="KW-1185">Reference proteome</keyword>
<name>A0AA39J7C2_9AGAR</name>
<sequence>MGIPSYLDCNDPSLPSISCVPIDIAIDRSMRRRPTYSAFLPPSIARSRQDRLKICPDAIAERITFSSKVDG</sequence>
<evidence type="ECO:0000313" key="1">
    <source>
        <dbReference type="EMBL" id="KAK0436571.1"/>
    </source>
</evidence>
<comment type="caution">
    <text evidence="1">The sequence shown here is derived from an EMBL/GenBank/DDBJ whole genome shotgun (WGS) entry which is preliminary data.</text>
</comment>
<gene>
    <name evidence="1" type="ORF">EV421DRAFT_1112559</name>
</gene>
<dbReference type="Proteomes" id="UP001175226">
    <property type="component" value="Unassembled WGS sequence"/>
</dbReference>
<accession>A0AA39J7C2</accession>
<reference evidence="1" key="1">
    <citation type="submission" date="2023-06" db="EMBL/GenBank/DDBJ databases">
        <authorList>
            <consortium name="Lawrence Berkeley National Laboratory"/>
            <person name="Ahrendt S."/>
            <person name="Sahu N."/>
            <person name="Indic B."/>
            <person name="Wong-Bajracharya J."/>
            <person name="Merenyi Z."/>
            <person name="Ke H.-M."/>
            <person name="Monk M."/>
            <person name="Kocsube S."/>
            <person name="Drula E."/>
            <person name="Lipzen A."/>
            <person name="Balint B."/>
            <person name="Henrissat B."/>
            <person name="Andreopoulos B."/>
            <person name="Martin F.M."/>
            <person name="Harder C.B."/>
            <person name="Rigling D."/>
            <person name="Ford K.L."/>
            <person name="Foster G.D."/>
            <person name="Pangilinan J."/>
            <person name="Papanicolaou A."/>
            <person name="Barry K."/>
            <person name="LaButti K."/>
            <person name="Viragh M."/>
            <person name="Koriabine M."/>
            <person name="Yan M."/>
            <person name="Riley R."/>
            <person name="Champramary S."/>
            <person name="Plett K.L."/>
            <person name="Tsai I.J."/>
            <person name="Slot J."/>
            <person name="Sipos G."/>
            <person name="Plett J."/>
            <person name="Nagy L.G."/>
            <person name="Grigoriev I.V."/>
        </authorList>
    </citation>
    <scope>NUCLEOTIDE SEQUENCE</scope>
    <source>
        <strain evidence="1">FPL87.14</strain>
    </source>
</reference>
<dbReference type="AlphaFoldDB" id="A0AA39J7C2"/>
<protein>
    <submittedName>
        <fullName evidence="1">Uncharacterized protein</fullName>
    </submittedName>
</protein>
<proteinExistence type="predicted"/>